<feature type="transmembrane region" description="Helical" evidence="1">
    <location>
        <begin position="373"/>
        <end position="391"/>
    </location>
</feature>
<feature type="transmembrane region" description="Helical" evidence="1">
    <location>
        <begin position="71"/>
        <end position="88"/>
    </location>
</feature>
<proteinExistence type="predicted"/>
<feature type="transmembrane region" description="Helical" evidence="1">
    <location>
        <begin position="172"/>
        <end position="200"/>
    </location>
</feature>
<dbReference type="AlphaFoldDB" id="X7EBJ5"/>
<evidence type="ECO:0000313" key="2">
    <source>
        <dbReference type="EMBL" id="ETX12586.1"/>
    </source>
</evidence>
<feature type="transmembrane region" description="Helical" evidence="1">
    <location>
        <begin position="313"/>
        <end position="338"/>
    </location>
</feature>
<keyword evidence="1" id="KW-0472">Membrane</keyword>
<accession>X7EBJ5</accession>
<dbReference type="EMBL" id="JAMB01000001">
    <property type="protein sequence ID" value="ETX12586.1"/>
    <property type="molecule type" value="Genomic_DNA"/>
</dbReference>
<feature type="transmembrane region" description="Helical" evidence="1">
    <location>
        <begin position="254"/>
        <end position="274"/>
    </location>
</feature>
<feature type="transmembrane region" description="Helical" evidence="1">
    <location>
        <begin position="109"/>
        <end position="127"/>
    </location>
</feature>
<feature type="transmembrane region" description="Helical" evidence="1">
    <location>
        <begin position="28"/>
        <end position="51"/>
    </location>
</feature>
<dbReference type="STRING" id="1122207.MUS1_03095"/>
<evidence type="ECO:0000256" key="1">
    <source>
        <dbReference type="SAM" id="Phobius"/>
    </source>
</evidence>
<keyword evidence="1" id="KW-0812">Transmembrane</keyword>
<evidence type="ECO:0008006" key="4">
    <source>
        <dbReference type="Google" id="ProtNLM"/>
    </source>
</evidence>
<feature type="transmembrane region" description="Helical" evidence="1">
    <location>
        <begin position="350"/>
        <end position="367"/>
    </location>
</feature>
<evidence type="ECO:0000313" key="3">
    <source>
        <dbReference type="Proteomes" id="UP000054058"/>
    </source>
</evidence>
<keyword evidence="3" id="KW-1185">Reference proteome</keyword>
<feature type="transmembrane region" description="Helical" evidence="1">
    <location>
        <begin position="212"/>
        <end position="234"/>
    </location>
</feature>
<protein>
    <recommendedName>
        <fullName evidence="4">Oligosaccharide repeat unit polymerase</fullName>
    </recommendedName>
</protein>
<comment type="caution">
    <text evidence="2">The sequence shown here is derived from an EMBL/GenBank/DDBJ whole genome shotgun (WGS) entry which is preliminary data.</text>
</comment>
<sequence length="408" mass="47581">MAYLIVLISLISIFIYFYEFYKADDILLILPIFYNFVVCYVILGTCIFTYAREAPFGLYDILSEYDLYKGSFSFILASLSFYFGASIAPRVKRAKAYIFTSSEIKYQKSLVFLVFFIYLVYIIGYGVEPLIHRRGYIDASFQRHMGVLIIFFVCSPFVTVLIPFIKKRLLRYTVFLVCFLILFSSSSRFVVMVPFLYMIGTFLRFGGIKVRVILSCIILIFTSLIFVLQIRYYIYHGLIPNLTSLFTKGLDSEYLFTGLNYAFSFSLFGVSYVLNNFTHDAVAFFISINPLPSRFLDIEYMLEVQEMKKTAPISALATLSLAGYPILISFYFVTGYFFSIFMNKMKGVTILYYIVVGLFILFSFFSIQYNLRGLSRFFYYSIVIYLFHITFKKVKIKKRCKCEHPTSR</sequence>
<organism evidence="2 3">
    <name type="scientific">Marinomonas ushuaiensis DSM 15871</name>
    <dbReference type="NCBI Taxonomy" id="1122207"/>
    <lineage>
        <taxon>Bacteria</taxon>
        <taxon>Pseudomonadati</taxon>
        <taxon>Pseudomonadota</taxon>
        <taxon>Gammaproteobacteria</taxon>
        <taxon>Oceanospirillales</taxon>
        <taxon>Oceanospirillaceae</taxon>
        <taxon>Marinomonas</taxon>
    </lineage>
</organism>
<feature type="transmembrane region" description="Helical" evidence="1">
    <location>
        <begin position="6"/>
        <end position="21"/>
    </location>
</feature>
<keyword evidence="1" id="KW-1133">Transmembrane helix</keyword>
<name>X7EBJ5_9GAMM</name>
<feature type="transmembrane region" description="Helical" evidence="1">
    <location>
        <begin position="147"/>
        <end position="165"/>
    </location>
</feature>
<dbReference type="PATRIC" id="fig|1122207.3.peg.634"/>
<reference evidence="2 3" key="1">
    <citation type="submission" date="2014-01" db="EMBL/GenBank/DDBJ databases">
        <title>Marinomonas ushuaiensis DSM 15871 Genome Sequencing.</title>
        <authorList>
            <person name="Lai Q."/>
            <person name="Shao Z.S."/>
        </authorList>
    </citation>
    <scope>NUCLEOTIDE SEQUENCE [LARGE SCALE GENOMIC DNA]</scope>
    <source>
        <strain evidence="2 3">DSM 15871</strain>
    </source>
</reference>
<gene>
    <name evidence="2" type="ORF">MUS1_03095</name>
</gene>
<dbReference type="Proteomes" id="UP000054058">
    <property type="component" value="Unassembled WGS sequence"/>
</dbReference>